<keyword evidence="9" id="KW-0156">Chromatin regulator</keyword>
<dbReference type="GO" id="GO:0008270">
    <property type="term" value="F:zinc ion binding"/>
    <property type="evidence" value="ECO:0007669"/>
    <property type="project" value="UniProtKB-KW"/>
</dbReference>
<dbReference type="Gramene" id="ORUFI04G07510.1">
    <property type="protein sequence ID" value="ORUFI04G07510.1"/>
    <property type="gene ID" value="ORUFI04G07510"/>
</dbReference>
<evidence type="ECO:0000259" key="15">
    <source>
        <dbReference type="PROSITE" id="PS50089"/>
    </source>
</evidence>
<comment type="catalytic activity">
    <reaction evidence="1">
        <text>S-ubiquitinyl-[E2 ubiquitin-conjugating enzyme]-L-cysteine + [acceptor protein]-L-lysine = [E2 ubiquitin-conjugating enzyme]-L-cysteine + N(6)-ubiquitinyl-[acceptor protein]-L-lysine.</text>
        <dbReference type="EC" id="2.3.2.27"/>
    </reaction>
</comment>
<dbReference type="InterPro" id="IPR027370">
    <property type="entry name" value="Znf-RING_euk"/>
</dbReference>
<dbReference type="PROSITE" id="PS00518">
    <property type="entry name" value="ZF_RING_1"/>
    <property type="match status" value="1"/>
</dbReference>
<dbReference type="FunFam" id="3.30.40.10:FF:000665">
    <property type="entry name" value="Predicted protein"/>
    <property type="match status" value="1"/>
</dbReference>
<evidence type="ECO:0000256" key="2">
    <source>
        <dbReference type="ARBA" id="ARBA00004906"/>
    </source>
</evidence>
<reference evidence="18" key="1">
    <citation type="submission" date="2013-06" db="EMBL/GenBank/DDBJ databases">
        <authorList>
            <person name="Zhao Q."/>
        </authorList>
    </citation>
    <scope>NUCLEOTIDE SEQUENCE</scope>
    <source>
        <strain evidence="18">cv. W1943</strain>
    </source>
</reference>
<comment type="pathway">
    <text evidence="2">Protein modification; protein ubiquitination.</text>
</comment>
<dbReference type="InterPro" id="IPR001841">
    <property type="entry name" value="Znf_RING"/>
</dbReference>
<dbReference type="SMART" id="SM00466">
    <property type="entry name" value="SRA"/>
    <property type="match status" value="1"/>
</dbReference>
<evidence type="ECO:0000256" key="3">
    <source>
        <dbReference type="ARBA" id="ARBA00012483"/>
    </source>
</evidence>
<dbReference type="PANTHER" id="PTHR14140:SF27">
    <property type="entry name" value="OS04G0289800 PROTEIN"/>
    <property type="match status" value="1"/>
</dbReference>
<feature type="region of interest" description="Disordered" evidence="14">
    <location>
        <begin position="662"/>
        <end position="697"/>
    </location>
</feature>
<dbReference type="InterPro" id="IPR047498">
    <property type="entry name" value="RING-HC_ORTHRUS_rpt1"/>
</dbReference>
<keyword evidence="18" id="KW-1185">Reference proteome</keyword>
<name>A0A0E0P6W3_ORYRU</name>
<dbReference type="SMART" id="SM00249">
    <property type="entry name" value="PHD"/>
    <property type="match status" value="1"/>
</dbReference>
<dbReference type="SUPFAM" id="SSF88697">
    <property type="entry name" value="PUA domain-like"/>
    <property type="match status" value="1"/>
</dbReference>
<accession>A0A0E0P6W3</accession>
<evidence type="ECO:0000313" key="18">
    <source>
        <dbReference type="Proteomes" id="UP000008022"/>
    </source>
</evidence>
<reference evidence="17" key="2">
    <citation type="submission" date="2015-06" db="UniProtKB">
        <authorList>
            <consortium name="EnsemblPlants"/>
        </authorList>
    </citation>
    <scope>IDENTIFICATION</scope>
</reference>
<dbReference type="STRING" id="4529.A0A0E0P6W3"/>
<evidence type="ECO:0000256" key="11">
    <source>
        <dbReference type="ARBA" id="ARBA00023242"/>
    </source>
</evidence>
<dbReference type="InterPro" id="IPR017907">
    <property type="entry name" value="Znf_RING_CS"/>
</dbReference>
<dbReference type="Pfam" id="PF02182">
    <property type="entry name" value="SAD_SRA"/>
    <property type="match status" value="1"/>
</dbReference>
<dbReference type="GO" id="GO:0005634">
    <property type="term" value="C:nucleus"/>
    <property type="evidence" value="ECO:0007669"/>
    <property type="project" value="UniProtKB-SubCell"/>
</dbReference>
<evidence type="ECO:0000256" key="1">
    <source>
        <dbReference type="ARBA" id="ARBA00000900"/>
    </source>
</evidence>
<dbReference type="InterPro" id="IPR011011">
    <property type="entry name" value="Znf_FYVE_PHD"/>
</dbReference>
<evidence type="ECO:0000256" key="9">
    <source>
        <dbReference type="ARBA" id="ARBA00022853"/>
    </source>
</evidence>
<dbReference type="Proteomes" id="UP000008022">
    <property type="component" value="Unassembled WGS sequence"/>
</dbReference>
<feature type="compositionally biased region" description="Basic and acidic residues" evidence="14">
    <location>
        <begin position="751"/>
        <end position="765"/>
    </location>
</feature>
<feature type="region of interest" description="Disordered" evidence="14">
    <location>
        <begin position="599"/>
        <end position="646"/>
    </location>
</feature>
<comment type="subcellular location">
    <subcellularLocation>
        <location evidence="13">Nucleus</location>
    </subcellularLocation>
</comment>
<keyword evidence="6 12" id="KW-0863">Zinc-finger</keyword>
<dbReference type="PROSITE" id="PS01359">
    <property type="entry name" value="ZF_PHD_1"/>
    <property type="match status" value="1"/>
</dbReference>
<dbReference type="SUPFAM" id="SSF57850">
    <property type="entry name" value="RING/U-box"/>
    <property type="match status" value="2"/>
</dbReference>
<dbReference type="InterPro" id="IPR045134">
    <property type="entry name" value="UHRF1/2-like"/>
</dbReference>
<feature type="domain" description="YDG" evidence="16">
    <location>
        <begin position="272"/>
        <end position="421"/>
    </location>
</feature>
<evidence type="ECO:0000259" key="16">
    <source>
        <dbReference type="PROSITE" id="PS51015"/>
    </source>
</evidence>
<dbReference type="CDD" id="cd23138">
    <property type="entry name" value="RING-HC_ORTHRUS_rpt1"/>
    <property type="match status" value="1"/>
</dbReference>
<dbReference type="PROSITE" id="PS51015">
    <property type="entry name" value="YDG"/>
    <property type="match status" value="1"/>
</dbReference>
<feature type="domain" description="RING-type" evidence="15">
    <location>
        <begin position="144"/>
        <end position="183"/>
    </location>
</feature>
<evidence type="ECO:0000313" key="17">
    <source>
        <dbReference type="EnsemblPlants" id="ORUFI04G07510.1"/>
    </source>
</evidence>
<dbReference type="Gene3D" id="3.30.40.10">
    <property type="entry name" value="Zinc/RING finger domain, C3HC4 (zinc finger)"/>
    <property type="match status" value="3"/>
</dbReference>
<keyword evidence="8" id="KW-0862">Zinc</keyword>
<feature type="compositionally biased region" description="Acidic residues" evidence="14">
    <location>
        <begin position="618"/>
        <end position="635"/>
    </location>
</feature>
<keyword evidence="11 13" id="KW-0539">Nucleus</keyword>
<keyword evidence="4" id="KW-0808">Transferase</keyword>
<dbReference type="UniPathway" id="UPA00143"/>
<protein>
    <recommendedName>
        <fullName evidence="3">RING-type E3 ubiquitin transferase</fullName>
        <ecNumber evidence="3">2.3.2.27</ecNumber>
    </recommendedName>
</protein>
<evidence type="ECO:0000256" key="5">
    <source>
        <dbReference type="ARBA" id="ARBA00022723"/>
    </source>
</evidence>
<dbReference type="Pfam" id="PF00097">
    <property type="entry name" value="zf-C3HC4"/>
    <property type="match status" value="1"/>
</dbReference>
<evidence type="ECO:0000256" key="7">
    <source>
        <dbReference type="ARBA" id="ARBA00022786"/>
    </source>
</evidence>
<dbReference type="InterPro" id="IPR018957">
    <property type="entry name" value="Znf_C3HC4_RING-type"/>
</dbReference>
<dbReference type="Gene3D" id="2.30.280.10">
    <property type="entry name" value="SRA-YDG"/>
    <property type="match status" value="1"/>
</dbReference>
<dbReference type="FunFam" id="3.30.40.10:FF:000470">
    <property type="entry name" value="Putative RING finger U-box domain family protein"/>
    <property type="match status" value="1"/>
</dbReference>
<keyword evidence="7" id="KW-0833">Ubl conjugation pathway</keyword>
<dbReference type="EC" id="2.3.2.27" evidence="3"/>
<dbReference type="InterPro" id="IPR003105">
    <property type="entry name" value="SRA_YDG"/>
</dbReference>
<keyword evidence="10" id="KW-0238">DNA-binding</keyword>
<evidence type="ECO:0000256" key="13">
    <source>
        <dbReference type="PROSITE-ProRule" id="PRU00358"/>
    </source>
</evidence>
<evidence type="ECO:0000256" key="12">
    <source>
        <dbReference type="PROSITE-ProRule" id="PRU00175"/>
    </source>
</evidence>
<dbReference type="GO" id="GO:0061630">
    <property type="term" value="F:ubiquitin protein ligase activity"/>
    <property type="evidence" value="ECO:0007669"/>
    <property type="project" value="UniProtKB-EC"/>
</dbReference>
<evidence type="ECO:0000256" key="4">
    <source>
        <dbReference type="ARBA" id="ARBA00022679"/>
    </source>
</evidence>
<dbReference type="InterPro" id="IPR036987">
    <property type="entry name" value="SRA-YDG_sf"/>
</dbReference>
<dbReference type="InterPro" id="IPR019786">
    <property type="entry name" value="Zinc_finger_PHD-type_CS"/>
</dbReference>
<dbReference type="PANTHER" id="PTHR14140">
    <property type="entry name" value="E3 UBIQUITIN-PROTEIN LIGASE UHRF-RELATED"/>
    <property type="match status" value="1"/>
</dbReference>
<dbReference type="InterPro" id="IPR001965">
    <property type="entry name" value="Znf_PHD"/>
</dbReference>
<evidence type="ECO:0000256" key="14">
    <source>
        <dbReference type="SAM" id="MobiDB-lite"/>
    </source>
</evidence>
<dbReference type="eggNOG" id="ENOG502QRDQ">
    <property type="taxonomic scope" value="Eukaryota"/>
</dbReference>
<dbReference type="OMA" id="QTEDCTF"/>
<keyword evidence="5" id="KW-0479">Metal-binding</keyword>
<dbReference type="InterPro" id="IPR015947">
    <property type="entry name" value="PUA-like_sf"/>
</dbReference>
<sequence>MASSSNPSNLPCSSDGVCMVCKVLTAEVEQLRCSTCATPWHTPCLSSTPPLTDVAHWVCPDCSGDVTASYLPSDVARPESSLIAAIRVIEADPVLSIQEKARRRQELLGHAGDAGAARTEAVGENVEDSESNNPLSMLNKNINCSFCMLLPERPVTTPCGHNFCLKCFRRWIENGKRACVNCRAPITQKVAQDLRINLALVQAIRMANAANNASTTGETTVYHYKENEDKPDRAFTTERAKRAGMANASSGQIFVTIAPDYFGPILEDHDPRRNRGVRVGDHWKDRMECRQWGAHFPHIAGIAGQSTHGAQSVALSGGYLDDEDHGEWFLYTGSGGRDLSGNKRTSKEQSFDQKFEKLNAALRVSCLNGYPVRVVRSFKEKRSPYAPESGVRYDGIYRIEKCWRKTGVQGTFKVCRYLFVRCDNEPAPWTSDEHGDHPRPLPDIEELKNAIDITERKGNPAWDFDATDGWKWMITPPISTKAVVTGDPRGKKMQGAARHTNNLSMRERLLKEFRCSICRNVMEEPVTTPCAHNFCKKCLLGSYDNLSLTEERSRGGRILRARKIVKKCPSCPSDIADFIQNPQVNRDIMNVIESLQNEAEKEDHARVSGEGSSAALVDSDDENDTAWENQDDGNLDEGGCNNPEDMITESVDLDSVTNVDNTENKVEVQQPHKRTAGAGKGKGGKRARTSSPGDADARNIVTSTETLDGIAADENVADLVQTEDCTFTGVERADPNALEVDGKNMIPDFSEAEKVNPKQDQEVLP</sequence>
<dbReference type="InterPro" id="IPR013083">
    <property type="entry name" value="Znf_RING/FYVE/PHD"/>
</dbReference>
<proteinExistence type="predicted"/>
<dbReference type="FunFam" id="2.30.280.10:FF:000002">
    <property type="entry name" value="E3 ubiquitin-protein ligase ORTHRUS 2"/>
    <property type="match status" value="1"/>
</dbReference>
<dbReference type="PROSITE" id="PS50089">
    <property type="entry name" value="ZF_RING_2"/>
    <property type="match status" value="2"/>
</dbReference>
<dbReference type="GO" id="GO:0016567">
    <property type="term" value="P:protein ubiquitination"/>
    <property type="evidence" value="ECO:0007669"/>
    <property type="project" value="UniProtKB-UniPathway"/>
</dbReference>
<dbReference type="GO" id="GO:0003677">
    <property type="term" value="F:DNA binding"/>
    <property type="evidence" value="ECO:0007669"/>
    <property type="project" value="UniProtKB-KW"/>
</dbReference>
<evidence type="ECO:0000256" key="10">
    <source>
        <dbReference type="ARBA" id="ARBA00023125"/>
    </source>
</evidence>
<feature type="domain" description="RING-type" evidence="15">
    <location>
        <begin position="515"/>
        <end position="571"/>
    </location>
</feature>
<dbReference type="SUPFAM" id="SSF57903">
    <property type="entry name" value="FYVE/PHD zinc finger"/>
    <property type="match status" value="1"/>
</dbReference>
<evidence type="ECO:0000256" key="8">
    <source>
        <dbReference type="ARBA" id="ARBA00022833"/>
    </source>
</evidence>
<organism evidence="17 18">
    <name type="scientific">Oryza rufipogon</name>
    <name type="common">Brownbeard rice</name>
    <name type="synonym">Asian wild rice</name>
    <dbReference type="NCBI Taxonomy" id="4529"/>
    <lineage>
        <taxon>Eukaryota</taxon>
        <taxon>Viridiplantae</taxon>
        <taxon>Streptophyta</taxon>
        <taxon>Embryophyta</taxon>
        <taxon>Tracheophyta</taxon>
        <taxon>Spermatophyta</taxon>
        <taxon>Magnoliopsida</taxon>
        <taxon>Liliopsida</taxon>
        <taxon>Poales</taxon>
        <taxon>Poaceae</taxon>
        <taxon>BOP clade</taxon>
        <taxon>Oryzoideae</taxon>
        <taxon>Oryzeae</taxon>
        <taxon>Oryzinae</taxon>
        <taxon>Oryza</taxon>
    </lineage>
</organism>
<feature type="region of interest" description="Disordered" evidence="14">
    <location>
        <begin position="736"/>
        <end position="765"/>
    </location>
</feature>
<dbReference type="HOGENOM" id="CLU_016281_0_0_1"/>
<dbReference type="EnsemblPlants" id="ORUFI04G07510.1">
    <property type="protein sequence ID" value="ORUFI04G07510.1"/>
    <property type="gene ID" value="ORUFI04G07510"/>
</dbReference>
<evidence type="ECO:0000256" key="6">
    <source>
        <dbReference type="ARBA" id="ARBA00022771"/>
    </source>
</evidence>
<dbReference type="SMART" id="SM00184">
    <property type="entry name" value="RING"/>
    <property type="match status" value="3"/>
</dbReference>
<dbReference type="GO" id="GO:0044027">
    <property type="term" value="P:negative regulation of gene expression via chromosomal CpG island methylation"/>
    <property type="evidence" value="ECO:0007669"/>
    <property type="project" value="TreeGrafter"/>
</dbReference>
<dbReference type="Pfam" id="PF13445">
    <property type="entry name" value="zf-RING_UBOX"/>
    <property type="match status" value="1"/>
</dbReference>
<dbReference type="AlphaFoldDB" id="A0A0E0P6W3"/>